<feature type="compositionally biased region" description="Acidic residues" evidence="1">
    <location>
        <begin position="26"/>
        <end position="41"/>
    </location>
</feature>
<dbReference type="Pfam" id="PF00240">
    <property type="entry name" value="ubiquitin"/>
    <property type="match status" value="1"/>
</dbReference>
<reference evidence="4" key="3">
    <citation type="submission" date="2015-02" db="UniProtKB">
        <authorList>
            <consortium name="EnsemblProtists"/>
        </authorList>
    </citation>
    <scope>IDENTIFICATION</scope>
    <source>
        <strain evidence="4">DAOM BR144</strain>
    </source>
</reference>
<dbReference type="AlphaFoldDB" id="K3WQH0"/>
<feature type="domain" description="Ubiquitin-like" evidence="3">
    <location>
        <begin position="75"/>
        <end position="149"/>
    </location>
</feature>
<dbReference type="PANTHER" id="PTHR14557">
    <property type="entry name" value="PROTEIN C7ORF21"/>
    <property type="match status" value="1"/>
</dbReference>
<dbReference type="InterPro" id="IPR000626">
    <property type="entry name" value="Ubiquitin-like_dom"/>
</dbReference>
<dbReference type="eggNOG" id="ENOG502S0Z2">
    <property type="taxonomic scope" value="Eukaryota"/>
</dbReference>
<dbReference type="PANTHER" id="PTHR14557:SF5">
    <property type="entry name" value="UBIQUITIN-LIKE DOMAIN-CONTAINING PROTEIN"/>
    <property type="match status" value="1"/>
</dbReference>
<dbReference type="GO" id="GO:0036503">
    <property type="term" value="P:ERAD pathway"/>
    <property type="evidence" value="ECO:0007669"/>
    <property type="project" value="InterPro"/>
</dbReference>
<dbReference type="Proteomes" id="UP000019132">
    <property type="component" value="Unassembled WGS sequence"/>
</dbReference>
<accession>K3WQH0</accession>
<feature type="compositionally biased region" description="Low complexity" evidence="1">
    <location>
        <begin position="9"/>
        <end position="25"/>
    </location>
</feature>
<keyword evidence="2" id="KW-0472">Membrane</keyword>
<evidence type="ECO:0000313" key="4">
    <source>
        <dbReference type="EnsemblProtists" id="PYU1_T007212"/>
    </source>
</evidence>
<dbReference type="Gene3D" id="3.10.20.90">
    <property type="entry name" value="Phosphatidylinositol 3-kinase Catalytic Subunit, Chain A, domain 1"/>
    <property type="match status" value="1"/>
</dbReference>
<organism evidence="4 5">
    <name type="scientific">Globisporangium ultimum (strain ATCC 200006 / CBS 805.95 / DAOM BR144)</name>
    <name type="common">Pythium ultimum</name>
    <dbReference type="NCBI Taxonomy" id="431595"/>
    <lineage>
        <taxon>Eukaryota</taxon>
        <taxon>Sar</taxon>
        <taxon>Stramenopiles</taxon>
        <taxon>Oomycota</taxon>
        <taxon>Peronosporomycetes</taxon>
        <taxon>Pythiales</taxon>
        <taxon>Pythiaceae</taxon>
        <taxon>Globisporangium</taxon>
    </lineage>
</organism>
<dbReference type="PROSITE" id="PS50053">
    <property type="entry name" value="UBIQUITIN_2"/>
    <property type="match status" value="1"/>
</dbReference>
<dbReference type="InterPro" id="IPR040352">
    <property type="entry name" value="TMUB1/2"/>
</dbReference>
<evidence type="ECO:0000313" key="5">
    <source>
        <dbReference type="Proteomes" id="UP000019132"/>
    </source>
</evidence>
<evidence type="ECO:0000256" key="2">
    <source>
        <dbReference type="SAM" id="Phobius"/>
    </source>
</evidence>
<feature type="transmembrane region" description="Helical" evidence="2">
    <location>
        <begin position="170"/>
        <end position="189"/>
    </location>
</feature>
<dbReference type="InterPro" id="IPR029071">
    <property type="entry name" value="Ubiquitin-like_domsf"/>
</dbReference>
<keyword evidence="2" id="KW-0812">Transmembrane</keyword>
<evidence type="ECO:0000259" key="3">
    <source>
        <dbReference type="PROSITE" id="PS50053"/>
    </source>
</evidence>
<feature type="transmembrane region" description="Helical" evidence="2">
    <location>
        <begin position="195"/>
        <end position="217"/>
    </location>
</feature>
<dbReference type="SUPFAM" id="SSF54236">
    <property type="entry name" value="Ubiquitin-like"/>
    <property type="match status" value="1"/>
</dbReference>
<feature type="region of interest" description="Disordered" evidence="1">
    <location>
        <begin position="1"/>
        <end position="69"/>
    </location>
</feature>
<name>K3WQH0_GLOUD</name>
<sequence length="219" mass="24236">MQNHEGEHAPLLQPQPQAASDPSAPELDEWALVDDDAEYDAEPLTQESGPTPSPPDHVPESATTEVKDDVPDGCLRIRLRTGEELRPAWFKATQVVDDFVAEFFADAVAEGKKIRLIYMGMLLIRDRSMGEYGIEEDGVIHCVITEAPPTPHPQAAQNGELKGFTDPTNALLIITGVFLYGLWTLLYHFPHLFSWKSIVLLSLFSAAHVSATVSRFMRA</sequence>
<dbReference type="EnsemblProtists" id="PYU1_T007212">
    <property type="protein sequence ID" value="PYU1_T007212"/>
    <property type="gene ID" value="PYU1_G007197"/>
</dbReference>
<dbReference type="InParanoid" id="K3WQH0"/>
<reference evidence="5" key="2">
    <citation type="submission" date="2010-04" db="EMBL/GenBank/DDBJ databases">
        <authorList>
            <person name="Buell R."/>
            <person name="Hamilton J."/>
            <person name="Hostetler J."/>
        </authorList>
    </citation>
    <scope>NUCLEOTIDE SEQUENCE [LARGE SCALE GENOMIC DNA]</scope>
    <source>
        <strain evidence="5">DAOM:BR144</strain>
    </source>
</reference>
<proteinExistence type="predicted"/>
<dbReference type="EMBL" id="GL376560">
    <property type="status" value="NOT_ANNOTATED_CDS"/>
    <property type="molecule type" value="Genomic_DNA"/>
</dbReference>
<reference evidence="5" key="1">
    <citation type="journal article" date="2010" name="Genome Biol.">
        <title>Genome sequence of the necrotrophic plant pathogen Pythium ultimum reveals original pathogenicity mechanisms and effector repertoire.</title>
        <authorList>
            <person name="Levesque C.A."/>
            <person name="Brouwer H."/>
            <person name="Cano L."/>
            <person name="Hamilton J.P."/>
            <person name="Holt C."/>
            <person name="Huitema E."/>
            <person name="Raffaele S."/>
            <person name="Robideau G.P."/>
            <person name="Thines M."/>
            <person name="Win J."/>
            <person name="Zerillo M.M."/>
            <person name="Beakes G.W."/>
            <person name="Boore J.L."/>
            <person name="Busam D."/>
            <person name="Dumas B."/>
            <person name="Ferriera S."/>
            <person name="Fuerstenberg S.I."/>
            <person name="Gachon C.M."/>
            <person name="Gaulin E."/>
            <person name="Govers F."/>
            <person name="Grenville-Briggs L."/>
            <person name="Horner N."/>
            <person name="Hostetler J."/>
            <person name="Jiang R.H."/>
            <person name="Johnson J."/>
            <person name="Krajaejun T."/>
            <person name="Lin H."/>
            <person name="Meijer H.J."/>
            <person name="Moore B."/>
            <person name="Morris P."/>
            <person name="Phuntmart V."/>
            <person name="Puiu D."/>
            <person name="Shetty J."/>
            <person name="Stajich J.E."/>
            <person name="Tripathy S."/>
            <person name="Wawra S."/>
            <person name="van West P."/>
            <person name="Whitty B.R."/>
            <person name="Coutinho P.M."/>
            <person name="Henrissat B."/>
            <person name="Martin F."/>
            <person name="Thomas P.D."/>
            <person name="Tyler B.M."/>
            <person name="De Vries R.P."/>
            <person name="Kamoun S."/>
            <person name="Yandell M."/>
            <person name="Tisserat N."/>
            <person name="Buell C.R."/>
        </authorList>
    </citation>
    <scope>NUCLEOTIDE SEQUENCE</scope>
    <source>
        <strain evidence="5">DAOM:BR144</strain>
    </source>
</reference>
<dbReference type="HOGENOM" id="CLU_083502_0_0_1"/>
<keyword evidence="5" id="KW-1185">Reference proteome</keyword>
<keyword evidence="2" id="KW-1133">Transmembrane helix</keyword>
<dbReference type="OMA" id="TEDWEIV"/>
<dbReference type="VEuPathDB" id="FungiDB:PYU1_G007197"/>
<protein>
    <recommendedName>
        <fullName evidence="3">Ubiquitin-like domain-containing protein</fullName>
    </recommendedName>
</protein>
<evidence type="ECO:0000256" key="1">
    <source>
        <dbReference type="SAM" id="MobiDB-lite"/>
    </source>
</evidence>